<dbReference type="SUPFAM" id="SSF53474">
    <property type="entry name" value="alpha/beta-Hydrolases"/>
    <property type="match status" value="1"/>
</dbReference>
<proteinExistence type="predicted"/>
<dbReference type="GO" id="GO:0045493">
    <property type="term" value="P:xylan catabolic process"/>
    <property type="evidence" value="ECO:0007669"/>
    <property type="project" value="UniProtKB-KW"/>
</dbReference>
<evidence type="ECO:0000256" key="2">
    <source>
        <dbReference type="ARBA" id="ARBA00013091"/>
    </source>
</evidence>
<dbReference type="Gene3D" id="3.40.50.1820">
    <property type="entry name" value="alpha/beta hydrolase"/>
    <property type="match status" value="1"/>
</dbReference>
<sequence length="340" mass="36508">MMLLSLFFLFTLTAAASVIPPKVSPASPASSASPAGCRKSLPKGQSAGKVSSINITSSGERRTFLLSLPPKYHPDTPAPVILSYHGNSRDAEYQLGLDRLTSPEFNSAAVVIYPQGIDEKWQGMPGVATDDVRFTSDILDLVQDQYCIDSARISATGKSAGGGLCNLLACDPELSSRIAAFAPVSGAFYIDSQPCRPESVQFPCRPGRKDVPFLEFHGGKDDTIAYQGGARRDECLPSIPHFVRQWATRDDLGTQNTTTAVSRDAVAYEFGQGEKAGLVKHVFDSVIGHDWPSTAPNQDNQREGHGVASYDATPMILDFFAKHALRNVRTCSGALGAIAR</sequence>
<keyword evidence="7" id="KW-0119">Carbohydrate metabolism</keyword>
<evidence type="ECO:0000256" key="9">
    <source>
        <dbReference type="ARBA" id="ARBA00034075"/>
    </source>
</evidence>
<dbReference type="InterPro" id="IPR043595">
    <property type="entry name" value="FaeB/C/D"/>
</dbReference>
<evidence type="ECO:0000256" key="10">
    <source>
        <dbReference type="SAM" id="MobiDB-lite"/>
    </source>
</evidence>
<dbReference type="Proteomes" id="UP000317257">
    <property type="component" value="Unassembled WGS sequence"/>
</dbReference>
<feature type="region of interest" description="Disordered" evidence="10">
    <location>
        <begin position="22"/>
        <end position="52"/>
    </location>
</feature>
<organism evidence="12 13">
    <name type="scientific">Metarhizium rileyi (strain RCEF 4871)</name>
    <name type="common">Nomuraea rileyi</name>
    <dbReference type="NCBI Taxonomy" id="1649241"/>
    <lineage>
        <taxon>Eukaryota</taxon>
        <taxon>Fungi</taxon>
        <taxon>Dikarya</taxon>
        <taxon>Ascomycota</taxon>
        <taxon>Pezizomycotina</taxon>
        <taxon>Sordariomycetes</taxon>
        <taxon>Hypocreomycetidae</taxon>
        <taxon>Hypocreales</taxon>
        <taxon>Clavicipitaceae</taxon>
        <taxon>Metarhizium</taxon>
    </lineage>
</organism>
<evidence type="ECO:0000256" key="11">
    <source>
        <dbReference type="SAM" id="SignalP"/>
    </source>
</evidence>
<dbReference type="AlphaFoldDB" id="A0A5C6GIL6"/>
<evidence type="ECO:0000256" key="3">
    <source>
        <dbReference type="ARBA" id="ARBA00022525"/>
    </source>
</evidence>
<dbReference type="PANTHER" id="PTHR38050">
    <property type="match status" value="1"/>
</dbReference>
<dbReference type="GO" id="GO:0005576">
    <property type="term" value="C:extracellular region"/>
    <property type="evidence" value="ECO:0007669"/>
    <property type="project" value="UniProtKB-SubCell"/>
</dbReference>
<name>A0A5C6GIL6_METRR</name>
<keyword evidence="3" id="KW-0964">Secreted</keyword>
<feature type="compositionally biased region" description="Low complexity" evidence="10">
    <location>
        <begin position="22"/>
        <end position="35"/>
    </location>
</feature>
<evidence type="ECO:0000313" key="12">
    <source>
        <dbReference type="EMBL" id="TWU77765.1"/>
    </source>
</evidence>
<keyword evidence="6" id="KW-0378">Hydrolase</keyword>
<dbReference type="GO" id="GO:0030600">
    <property type="term" value="F:feruloyl esterase activity"/>
    <property type="evidence" value="ECO:0007669"/>
    <property type="project" value="UniProtKB-EC"/>
</dbReference>
<evidence type="ECO:0000256" key="6">
    <source>
        <dbReference type="ARBA" id="ARBA00022801"/>
    </source>
</evidence>
<feature type="chain" id="PRO_5023065930" description="feruloyl esterase" evidence="11">
    <location>
        <begin position="17"/>
        <end position="340"/>
    </location>
</feature>
<evidence type="ECO:0000256" key="7">
    <source>
        <dbReference type="ARBA" id="ARBA00023277"/>
    </source>
</evidence>
<reference evidence="13" key="1">
    <citation type="submission" date="2018-12" db="EMBL/GenBank/DDBJ databases">
        <title>The complete genome of Metarhizium rileyi, a key fungal pathogen of Lepidoptera.</title>
        <authorList>
            <person name="Binneck E."/>
            <person name="Lastra C.C.L."/>
            <person name="Sosa-Gomez D.R."/>
        </authorList>
    </citation>
    <scope>NUCLEOTIDE SEQUENCE [LARGE SCALE GENOMIC DNA]</scope>
    <source>
        <strain evidence="13">Cep018-CH2</strain>
    </source>
</reference>
<dbReference type="EMBL" id="SBHS01000003">
    <property type="protein sequence ID" value="TWU77765.1"/>
    <property type="molecule type" value="Genomic_DNA"/>
</dbReference>
<accession>A0A5C6GIL6</accession>
<comment type="caution">
    <text evidence="12">The sequence shown here is derived from an EMBL/GenBank/DDBJ whole genome shotgun (WGS) entry which is preliminary data.</text>
</comment>
<dbReference type="Pfam" id="PF00756">
    <property type="entry name" value="Esterase"/>
    <property type="match status" value="1"/>
</dbReference>
<dbReference type="InterPro" id="IPR029058">
    <property type="entry name" value="AB_hydrolase_fold"/>
</dbReference>
<evidence type="ECO:0000313" key="13">
    <source>
        <dbReference type="Proteomes" id="UP000317257"/>
    </source>
</evidence>
<dbReference type="EC" id="3.1.1.73" evidence="2"/>
<protein>
    <recommendedName>
        <fullName evidence="2">feruloyl esterase</fullName>
        <ecNumber evidence="2">3.1.1.73</ecNumber>
    </recommendedName>
</protein>
<comment type="catalytic activity">
    <reaction evidence="9">
        <text>feruloyl-polysaccharide + H2O = ferulate + polysaccharide.</text>
        <dbReference type="EC" id="3.1.1.73"/>
    </reaction>
</comment>
<evidence type="ECO:0000256" key="8">
    <source>
        <dbReference type="ARBA" id="ARBA00023326"/>
    </source>
</evidence>
<dbReference type="InterPro" id="IPR000801">
    <property type="entry name" value="Esterase-like"/>
</dbReference>
<comment type="subcellular location">
    <subcellularLocation>
        <location evidence="1">Secreted</location>
    </subcellularLocation>
</comment>
<feature type="signal peptide" evidence="11">
    <location>
        <begin position="1"/>
        <end position="16"/>
    </location>
</feature>
<evidence type="ECO:0000256" key="4">
    <source>
        <dbReference type="ARBA" id="ARBA00022651"/>
    </source>
</evidence>
<evidence type="ECO:0000256" key="5">
    <source>
        <dbReference type="ARBA" id="ARBA00022729"/>
    </source>
</evidence>
<dbReference type="PANTHER" id="PTHR38050:SF2">
    <property type="entry name" value="FERULOYL ESTERASE C-RELATED"/>
    <property type="match status" value="1"/>
</dbReference>
<keyword evidence="5 11" id="KW-0732">Signal</keyword>
<keyword evidence="8" id="KW-0624">Polysaccharide degradation</keyword>
<evidence type="ECO:0000256" key="1">
    <source>
        <dbReference type="ARBA" id="ARBA00004613"/>
    </source>
</evidence>
<keyword evidence="4" id="KW-0858">Xylan degradation</keyword>
<gene>
    <name evidence="12" type="ORF">ED733_008655</name>
</gene>